<accession>A0A1G7MCE1</accession>
<gene>
    <name evidence="1" type="ORF">SAMN05216557_104139</name>
</gene>
<sequence length="130" mass="14429">MPLASPEPVAPRRGLSMKDWDAVVKACAALPGVEQGTSYGKPALKFRGKTLAATTAPEPDSFVLHVTTEDKEVLIATEPATFWQTDHYRGWPAILIRYGRDASDRITLLLARAWWDRATKAQRLLFGPRP</sequence>
<reference evidence="1 2" key="1">
    <citation type="submission" date="2016-10" db="EMBL/GenBank/DDBJ databases">
        <authorList>
            <person name="Varghese N."/>
            <person name="Submissions S."/>
        </authorList>
    </citation>
    <scope>NUCLEOTIDE SEQUENCE [LARGE SCALE GENOMIC DNA]</scope>
    <source>
        <strain evidence="1 2">S7-754</strain>
    </source>
</reference>
<dbReference type="EMBL" id="FNBI01000004">
    <property type="protein sequence ID" value="SDF59442.1"/>
    <property type="molecule type" value="Genomic_DNA"/>
</dbReference>
<dbReference type="Proteomes" id="UP000323502">
    <property type="component" value="Unassembled WGS sequence"/>
</dbReference>
<evidence type="ECO:0000313" key="2">
    <source>
        <dbReference type="Proteomes" id="UP000323502"/>
    </source>
</evidence>
<dbReference type="Pfam" id="PF04237">
    <property type="entry name" value="YjbR"/>
    <property type="match status" value="1"/>
</dbReference>
<dbReference type="InterPro" id="IPR058532">
    <property type="entry name" value="YjbR/MT2646/Rv2570-like"/>
</dbReference>
<dbReference type="AlphaFoldDB" id="A0A1G7MCE1"/>
<evidence type="ECO:0008006" key="3">
    <source>
        <dbReference type="Google" id="ProtNLM"/>
    </source>
</evidence>
<keyword evidence="2" id="KW-1185">Reference proteome</keyword>
<organism evidence="1 2">
    <name type="scientific">Sphingomonas carotinifaciens</name>
    <dbReference type="NCBI Taxonomy" id="1166323"/>
    <lineage>
        <taxon>Bacteria</taxon>
        <taxon>Pseudomonadati</taxon>
        <taxon>Pseudomonadota</taxon>
        <taxon>Alphaproteobacteria</taxon>
        <taxon>Sphingomonadales</taxon>
        <taxon>Sphingomonadaceae</taxon>
        <taxon>Sphingomonas</taxon>
    </lineage>
</organism>
<evidence type="ECO:0000313" key="1">
    <source>
        <dbReference type="EMBL" id="SDF59442.1"/>
    </source>
</evidence>
<name>A0A1G7MCE1_9SPHN</name>
<proteinExistence type="predicted"/>
<protein>
    <recommendedName>
        <fullName evidence="3">MmcQ/YjbR family DNA-binding protein</fullName>
    </recommendedName>
</protein>